<comment type="similarity">
    <text evidence="1 3">Belongs to the plant LTP family.</text>
</comment>
<dbReference type="InterPro" id="IPR036312">
    <property type="entry name" value="Bifun_inhib/LTP/seed_sf"/>
</dbReference>
<dbReference type="Gene3D" id="1.10.110.10">
    <property type="entry name" value="Plant lipid-transfer and hydrophobic proteins"/>
    <property type="match status" value="1"/>
</dbReference>
<feature type="chain" id="PRO_5040167588" description="Non-specific lipid-transfer protein" evidence="4">
    <location>
        <begin position="26"/>
        <end position="137"/>
    </location>
</feature>
<dbReference type="OrthoDB" id="1890443at2759"/>
<evidence type="ECO:0000256" key="2">
    <source>
        <dbReference type="ARBA" id="ARBA00023157"/>
    </source>
</evidence>
<dbReference type="AlphaFoldDB" id="A0A9Q0J8S9"/>
<feature type="domain" description="Bifunctional inhibitor/plant lipid transfer protein/seed storage helical" evidence="5">
    <location>
        <begin position="28"/>
        <end position="106"/>
    </location>
</feature>
<dbReference type="PRINTS" id="PR00382">
    <property type="entry name" value="LIPIDTRNSFER"/>
</dbReference>
<dbReference type="SUPFAM" id="SSF47699">
    <property type="entry name" value="Bifunctional inhibitor/lipid-transfer protein/seed storage 2S albumin"/>
    <property type="match status" value="1"/>
</dbReference>
<dbReference type="InterPro" id="IPR000528">
    <property type="entry name" value="Plant_nsLTP"/>
</dbReference>
<proteinExistence type="inferred from homology"/>
<feature type="signal peptide" evidence="4">
    <location>
        <begin position="1"/>
        <end position="25"/>
    </location>
</feature>
<keyword evidence="7" id="KW-1185">Reference proteome</keyword>
<evidence type="ECO:0000313" key="7">
    <source>
        <dbReference type="Proteomes" id="UP001141552"/>
    </source>
</evidence>
<protein>
    <recommendedName>
        <fullName evidence="3">Non-specific lipid-transfer protein</fullName>
    </recommendedName>
</protein>
<keyword evidence="2" id="KW-1015">Disulfide bond</keyword>
<evidence type="ECO:0000256" key="4">
    <source>
        <dbReference type="SAM" id="SignalP"/>
    </source>
</evidence>
<gene>
    <name evidence="6" type="ORF">Tsubulata_000149</name>
</gene>
<evidence type="ECO:0000256" key="3">
    <source>
        <dbReference type="RuleBase" id="RU000628"/>
    </source>
</evidence>
<dbReference type="InterPro" id="IPR016140">
    <property type="entry name" value="Bifunc_inhib/LTP/seed_store"/>
</dbReference>
<dbReference type="SMART" id="SM00499">
    <property type="entry name" value="AAI"/>
    <property type="match status" value="1"/>
</dbReference>
<dbReference type="Pfam" id="PF00234">
    <property type="entry name" value="Tryp_alpha_amyl"/>
    <property type="match status" value="1"/>
</dbReference>
<comment type="function">
    <text evidence="3">Plant non-specific lipid-transfer proteins transfer phospholipids as well as galactolipids across membranes. May play a role in wax or cutin deposition in the cell walls of expanding epidermal cells and certain secretory tissues.</text>
</comment>
<dbReference type="GO" id="GO:0008289">
    <property type="term" value="F:lipid binding"/>
    <property type="evidence" value="ECO:0007669"/>
    <property type="project" value="UniProtKB-KW"/>
</dbReference>
<keyword evidence="4" id="KW-0732">Signal</keyword>
<comment type="caution">
    <text evidence="6">The sequence shown here is derived from an EMBL/GenBank/DDBJ whole genome shotgun (WGS) entry which is preliminary data.</text>
</comment>
<evidence type="ECO:0000259" key="5">
    <source>
        <dbReference type="SMART" id="SM00499"/>
    </source>
</evidence>
<dbReference type="CDD" id="cd01960">
    <property type="entry name" value="nsLTP1"/>
    <property type="match status" value="1"/>
</dbReference>
<name>A0A9Q0J8S9_9ROSI</name>
<dbReference type="EMBL" id="JAKUCV010005122">
    <property type="protein sequence ID" value="KAJ4832574.1"/>
    <property type="molecule type" value="Genomic_DNA"/>
</dbReference>
<evidence type="ECO:0000256" key="1">
    <source>
        <dbReference type="ARBA" id="ARBA00009748"/>
    </source>
</evidence>
<organism evidence="6 7">
    <name type="scientific">Turnera subulata</name>
    <dbReference type="NCBI Taxonomy" id="218843"/>
    <lineage>
        <taxon>Eukaryota</taxon>
        <taxon>Viridiplantae</taxon>
        <taxon>Streptophyta</taxon>
        <taxon>Embryophyta</taxon>
        <taxon>Tracheophyta</taxon>
        <taxon>Spermatophyta</taxon>
        <taxon>Magnoliopsida</taxon>
        <taxon>eudicotyledons</taxon>
        <taxon>Gunneridae</taxon>
        <taxon>Pentapetalae</taxon>
        <taxon>rosids</taxon>
        <taxon>fabids</taxon>
        <taxon>Malpighiales</taxon>
        <taxon>Passifloraceae</taxon>
        <taxon>Turnera</taxon>
    </lineage>
</organism>
<sequence>MANFKLACALLLVCIVVSAPMTAQAVTCGQVASALGPCVGYLQGGGAPTPACCNGVRALAGAAKTTADRRTACTCMKNAAAGVKRLNPSNAAALPGACKHQLRTDRFMEPELFRFQDSTYRNARRIKWVHFVPVGMS</sequence>
<dbReference type="Proteomes" id="UP001141552">
    <property type="component" value="Unassembled WGS sequence"/>
</dbReference>
<dbReference type="GO" id="GO:0006869">
    <property type="term" value="P:lipid transport"/>
    <property type="evidence" value="ECO:0007669"/>
    <property type="project" value="InterPro"/>
</dbReference>
<evidence type="ECO:0000313" key="6">
    <source>
        <dbReference type="EMBL" id="KAJ4832574.1"/>
    </source>
</evidence>
<reference evidence="6" key="2">
    <citation type="journal article" date="2023" name="Plants (Basel)">
        <title>Annotation of the Turnera subulata (Passifloraceae) Draft Genome Reveals the S-Locus Evolved after the Divergence of Turneroideae from Passifloroideae in a Stepwise Manner.</title>
        <authorList>
            <person name="Henning P.M."/>
            <person name="Roalson E.H."/>
            <person name="Mir W."/>
            <person name="McCubbin A.G."/>
            <person name="Shore J.S."/>
        </authorList>
    </citation>
    <scope>NUCLEOTIDE SEQUENCE</scope>
    <source>
        <strain evidence="6">F60SS</strain>
    </source>
</reference>
<reference evidence="6" key="1">
    <citation type="submission" date="2022-02" db="EMBL/GenBank/DDBJ databases">
        <authorList>
            <person name="Henning P.M."/>
            <person name="McCubbin A.G."/>
            <person name="Shore J.S."/>
        </authorList>
    </citation>
    <scope>NUCLEOTIDE SEQUENCE</scope>
    <source>
        <strain evidence="6">F60SS</strain>
        <tissue evidence="6">Leaves</tissue>
    </source>
</reference>
<keyword evidence="3" id="KW-0813">Transport</keyword>
<keyword evidence="3" id="KW-0446">Lipid-binding</keyword>
<accession>A0A9Q0J8S9</accession>
<dbReference type="PANTHER" id="PTHR33076">
    <property type="entry name" value="NON-SPECIFIC LIPID-TRANSFER PROTEIN 2-RELATED"/>
    <property type="match status" value="1"/>
</dbReference>